<dbReference type="InterPro" id="IPR048136">
    <property type="entry name" value="STM3941-like"/>
</dbReference>
<dbReference type="NCBIfam" id="NF041635">
    <property type="entry name" value="STM3941_fam"/>
    <property type="match status" value="1"/>
</dbReference>
<dbReference type="EMBL" id="PPED02000007">
    <property type="protein sequence ID" value="PWN63542.1"/>
    <property type="molecule type" value="Genomic_DNA"/>
</dbReference>
<keyword evidence="1" id="KW-1133">Transmembrane helix</keyword>
<name>A0A316WQ59_9FLAO</name>
<protein>
    <submittedName>
        <fullName evidence="2">Uncharacterized protein</fullName>
    </submittedName>
</protein>
<accession>A0A316WQ59</accession>
<dbReference type="AlphaFoldDB" id="A0A316WQ59"/>
<organism evidence="2 3">
    <name type="scientific">Chryseobacterium phosphatilyticum</name>
    <dbReference type="NCBI Taxonomy" id="475075"/>
    <lineage>
        <taxon>Bacteria</taxon>
        <taxon>Pseudomonadati</taxon>
        <taxon>Bacteroidota</taxon>
        <taxon>Flavobacteriia</taxon>
        <taxon>Flavobacteriales</taxon>
        <taxon>Weeksellaceae</taxon>
        <taxon>Chryseobacterium group</taxon>
        <taxon>Chryseobacterium</taxon>
    </lineage>
</organism>
<feature type="transmembrane region" description="Helical" evidence="1">
    <location>
        <begin position="12"/>
        <end position="31"/>
    </location>
</feature>
<feature type="transmembrane region" description="Helical" evidence="1">
    <location>
        <begin position="46"/>
        <end position="71"/>
    </location>
</feature>
<dbReference type="OrthoDB" id="6028159at2"/>
<evidence type="ECO:0000256" key="1">
    <source>
        <dbReference type="SAM" id="Phobius"/>
    </source>
</evidence>
<dbReference type="RefSeq" id="WP_109714119.1">
    <property type="nucleotide sequence ID" value="NZ_PPED02000007.1"/>
</dbReference>
<proteinExistence type="predicted"/>
<evidence type="ECO:0000313" key="2">
    <source>
        <dbReference type="EMBL" id="PWN63542.1"/>
    </source>
</evidence>
<sequence>MNTIEIESSKTKLLLMLLGSLIFVILGVFLTTNPDIFVSVIFRNIIFIRIVGIISIIFFGLCLIFLTKVFLTKKINLIISKEGIVDNSSYVSVGAIFWDDIISIKRIDVMSTKFLIINVKDPNKYLNTQSGIKRKLLQKTFKTYGTPISISSNTLAYNFDELEKVIFKFYNDYKNH</sequence>
<comment type="caution">
    <text evidence="2">The sequence shown here is derived from an EMBL/GenBank/DDBJ whole genome shotgun (WGS) entry which is preliminary data.</text>
</comment>
<gene>
    <name evidence="2" type="ORF">C1631_021405</name>
</gene>
<keyword evidence="1" id="KW-0472">Membrane</keyword>
<evidence type="ECO:0000313" key="3">
    <source>
        <dbReference type="Proteomes" id="UP000236594"/>
    </source>
</evidence>
<reference evidence="2 3" key="1">
    <citation type="submission" date="2018-04" db="EMBL/GenBank/DDBJ databases">
        <title>Draft Genome Sequence of Phosphate-Solubilizing Chryseobacterium sp. ISE14 that is a Biocontrol and Plant Growth-Promoting Rhizobacterium Isolated from Cucumber.</title>
        <authorList>
            <person name="Jeong J.-J."/>
            <person name="Sang M.K."/>
            <person name="Choi I.-G."/>
            <person name="Kim K.D."/>
        </authorList>
    </citation>
    <scope>NUCLEOTIDE SEQUENCE [LARGE SCALE GENOMIC DNA]</scope>
    <source>
        <strain evidence="2 3">ISE14</strain>
    </source>
</reference>
<dbReference type="Proteomes" id="UP000236594">
    <property type="component" value="Unassembled WGS sequence"/>
</dbReference>
<keyword evidence="3" id="KW-1185">Reference proteome</keyword>
<keyword evidence="1" id="KW-0812">Transmembrane</keyword>